<accession>A0ABQ6HAH4</accession>
<dbReference type="GO" id="GO:0008233">
    <property type="term" value="F:peptidase activity"/>
    <property type="evidence" value="ECO:0007669"/>
    <property type="project" value="UniProtKB-KW"/>
</dbReference>
<dbReference type="GO" id="GO:0006508">
    <property type="term" value="P:proteolysis"/>
    <property type="evidence" value="ECO:0007669"/>
    <property type="project" value="UniProtKB-KW"/>
</dbReference>
<name>A0ABQ6HAH4_9GAMM</name>
<keyword evidence="2" id="KW-0378">Hydrolase</keyword>
<proteinExistence type="predicted"/>
<evidence type="ECO:0000313" key="3">
    <source>
        <dbReference type="Proteomes" id="UP001157134"/>
    </source>
</evidence>
<dbReference type="InterPro" id="IPR003111">
    <property type="entry name" value="Lon_prtase_N"/>
</dbReference>
<dbReference type="RefSeq" id="WP_284296198.1">
    <property type="nucleotide sequence ID" value="NZ_BSSV01000001.1"/>
</dbReference>
<dbReference type="InterPro" id="IPR046336">
    <property type="entry name" value="Lon_prtase_N_sf"/>
</dbReference>
<dbReference type="Proteomes" id="UP001157134">
    <property type="component" value="Unassembled WGS sequence"/>
</dbReference>
<dbReference type="Gene3D" id="2.30.130.40">
    <property type="entry name" value="LON domain-like"/>
    <property type="match status" value="1"/>
</dbReference>
<reference evidence="2 3" key="1">
    <citation type="submission" date="2023-03" db="EMBL/GenBank/DDBJ databases">
        <title>Thalassotalea loyana LMG 22536T draft genome sequence.</title>
        <authorList>
            <person name="Sawabe T."/>
        </authorList>
    </citation>
    <scope>NUCLEOTIDE SEQUENCE [LARGE SCALE GENOMIC DNA]</scope>
    <source>
        <strain evidence="2 3">LMG 22536</strain>
    </source>
</reference>
<comment type="caution">
    <text evidence="2">The sequence shown here is derived from an EMBL/GenBank/DDBJ whole genome shotgun (WGS) entry which is preliminary data.</text>
</comment>
<dbReference type="Pfam" id="PF02190">
    <property type="entry name" value="LON_substr_bdg"/>
    <property type="match status" value="1"/>
</dbReference>
<dbReference type="InterPro" id="IPR015947">
    <property type="entry name" value="PUA-like_sf"/>
</dbReference>
<keyword evidence="3" id="KW-1185">Reference proteome</keyword>
<dbReference type="EMBL" id="BSSV01000001">
    <property type="protein sequence ID" value="GLX84607.1"/>
    <property type="molecule type" value="Genomic_DNA"/>
</dbReference>
<feature type="domain" description="Lon N-terminal" evidence="1">
    <location>
        <begin position="2"/>
        <end position="161"/>
    </location>
</feature>
<keyword evidence="2" id="KW-0645">Protease</keyword>
<organism evidence="2 3">
    <name type="scientific">Thalassotalea loyana</name>
    <dbReference type="NCBI Taxonomy" id="280483"/>
    <lineage>
        <taxon>Bacteria</taxon>
        <taxon>Pseudomonadati</taxon>
        <taxon>Pseudomonadota</taxon>
        <taxon>Gammaproteobacteria</taxon>
        <taxon>Alteromonadales</taxon>
        <taxon>Colwelliaceae</taxon>
        <taxon>Thalassotalea</taxon>
    </lineage>
</organism>
<gene>
    <name evidence="2" type="ORF">tloyanaT_08590</name>
</gene>
<sequence>MKLPIFPLPIFLLPEGVTQLRIFEQRYLNMVKNCNETQGFVIKYQNQALGQHATWGSWVDIIDFNQDENGMLLITVKCKKLVNILDSFQNEELLQIGDVIEKPFWPQQEVGSEHELAVTLGRLFQNNQDLEYLYPEIVLDLSWLCARWLEILPIKFKQKDQLIDPAGIDKTQTLITRILNNAIE</sequence>
<protein>
    <submittedName>
        <fullName evidence="2">ATP-dependent protease</fullName>
    </submittedName>
</protein>
<evidence type="ECO:0000259" key="1">
    <source>
        <dbReference type="Pfam" id="PF02190"/>
    </source>
</evidence>
<evidence type="ECO:0000313" key="2">
    <source>
        <dbReference type="EMBL" id="GLX84607.1"/>
    </source>
</evidence>
<dbReference type="SUPFAM" id="SSF88697">
    <property type="entry name" value="PUA domain-like"/>
    <property type="match status" value="1"/>
</dbReference>